<evidence type="ECO:0000313" key="1">
    <source>
        <dbReference type="EMBL" id="KKM06843.1"/>
    </source>
</evidence>
<gene>
    <name evidence="1" type="ORF">LCGC14_1739900</name>
</gene>
<comment type="caution">
    <text evidence="1">The sequence shown here is derived from an EMBL/GenBank/DDBJ whole genome shotgun (WGS) entry which is preliminary data.</text>
</comment>
<dbReference type="AlphaFoldDB" id="A0A0F9K6Q1"/>
<reference evidence="1" key="1">
    <citation type="journal article" date="2015" name="Nature">
        <title>Complex archaea that bridge the gap between prokaryotes and eukaryotes.</title>
        <authorList>
            <person name="Spang A."/>
            <person name="Saw J.H."/>
            <person name="Jorgensen S.L."/>
            <person name="Zaremba-Niedzwiedzka K."/>
            <person name="Martijn J."/>
            <person name="Lind A.E."/>
            <person name="van Eijk R."/>
            <person name="Schleper C."/>
            <person name="Guy L."/>
            <person name="Ettema T.J."/>
        </authorList>
    </citation>
    <scope>NUCLEOTIDE SEQUENCE</scope>
</reference>
<proteinExistence type="predicted"/>
<sequence length="236" mass="24230">MLVRAFVLMMIMALVALGQVGQFTQLELGAEAPSAVSNFGGNFSGAQGGVTTIYYWIVAKYPIGDSIVTGPLAVGNTPARQNLNATNTVELNWVSMASATGYDVLFSATNVMPAFPCASCGVLLNTALLVLSDDNTNNLAYAGPAAAGEAKVIFNVDNLTETTPFVPVMVNAVPKRLALLDPGSTNVAMVSGTPVVGNCTQWLTADTIEDAGAICGATSGVDSFETRVGVVVSANG</sequence>
<name>A0A0F9K6Q1_9ZZZZ</name>
<protein>
    <submittedName>
        <fullName evidence="1">Uncharacterized protein</fullName>
    </submittedName>
</protein>
<feature type="non-terminal residue" evidence="1">
    <location>
        <position position="236"/>
    </location>
</feature>
<dbReference type="EMBL" id="LAZR01015905">
    <property type="protein sequence ID" value="KKM06843.1"/>
    <property type="molecule type" value="Genomic_DNA"/>
</dbReference>
<accession>A0A0F9K6Q1</accession>
<organism evidence="1">
    <name type="scientific">marine sediment metagenome</name>
    <dbReference type="NCBI Taxonomy" id="412755"/>
    <lineage>
        <taxon>unclassified sequences</taxon>
        <taxon>metagenomes</taxon>
        <taxon>ecological metagenomes</taxon>
    </lineage>
</organism>